<dbReference type="AlphaFoldDB" id="A0A814EI05"/>
<gene>
    <name evidence="1" type="ORF">VCS650_LOCUS13217</name>
</gene>
<comment type="caution">
    <text evidence="1">The sequence shown here is derived from an EMBL/GenBank/DDBJ whole genome shotgun (WGS) entry which is preliminary data.</text>
</comment>
<dbReference type="PANTHER" id="PTHR14222:SF2">
    <property type="entry name" value="CONDENSIN COMPLEX SUBUNIT 1"/>
    <property type="match status" value="1"/>
</dbReference>
<dbReference type="InterPro" id="IPR026971">
    <property type="entry name" value="CND1/NCAPD3"/>
</dbReference>
<accession>A0A814EI05</accession>
<reference evidence="1" key="1">
    <citation type="submission" date="2021-02" db="EMBL/GenBank/DDBJ databases">
        <authorList>
            <person name="Nowell W R."/>
        </authorList>
    </citation>
    <scope>NUCLEOTIDE SEQUENCE</scope>
</reference>
<protein>
    <submittedName>
        <fullName evidence="1">Uncharacterized protein</fullName>
    </submittedName>
</protein>
<dbReference type="GO" id="GO:0000779">
    <property type="term" value="C:condensed chromosome, centromeric region"/>
    <property type="evidence" value="ECO:0007669"/>
    <property type="project" value="TreeGrafter"/>
</dbReference>
<evidence type="ECO:0000313" key="2">
    <source>
        <dbReference type="Proteomes" id="UP000663891"/>
    </source>
</evidence>
<evidence type="ECO:0000313" key="1">
    <source>
        <dbReference type="EMBL" id="CAF0972561.1"/>
    </source>
</evidence>
<dbReference type="EMBL" id="CAJNON010000105">
    <property type="protein sequence ID" value="CAF0972561.1"/>
    <property type="molecule type" value="Genomic_DNA"/>
</dbReference>
<dbReference type="Proteomes" id="UP000663891">
    <property type="component" value="Unassembled WGS sequence"/>
</dbReference>
<dbReference type="InterPro" id="IPR016024">
    <property type="entry name" value="ARM-type_fold"/>
</dbReference>
<dbReference type="GO" id="GO:0000796">
    <property type="term" value="C:condensin complex"/>
    <property type="evidence" value="ECO:0007669"/>
    <property type="project" value="TreeGrafter"/>
</dbReference>
<name>A0A814EI05_9BILA</name>
<dbReference type="PANTHER" id="PTHR14222">
    <property type="entry name" value="CONDENSIN"/>
    <property type="match status" value="1"/>
</dbReference>
<dbReference type="GO" id="GO:0007076">
    <property type="term" value="P:mitotic chromosome condensation"/>
    <property type="evidence" value="ECO:0007669"/>
    <property type="project" value="InterPro"/>
</dbReference>
<sequence>MVKQSKLVTYLHNATDFCNLLRRFLAKETFYLLSSKVTSDVLEIIDFLVLWSTFECQSNVYKKLEKHLFSLIWSNDKNISNAVINAFKRICLKIDEENTDEKISSKRIIEKLLDQIDLNLTLTFEHILKQLLNESTSTTANFFSFIEVLLDYYLKLTTDNSKKNLSDDFFKQIQQPKTCDIEVIDDEEPTEKATRLFDNMVKQSKLVTYLHNATDFCNLLRRFLAKETFYLLSSKVTSDVLEIIEFLVLWSTFECQSNVYKKLEKHLFSLIWSNDKNISNAVINAFKRICLKIDEENTDEKISSKRIIEKLLDQIDLNLTLTFEHILKQLLNESTSTTANFFSFIEVLLDYYLKLTTDNSKKHLSDDFFKQIQQRKY</sequence>
<dbReference type="GO" id="GO:0010032">
    <property type="term" value="P:meiotic chromosome condensation"/>
    <property type="evidence" value="ECO:0007669"/>
    <property type="project" value="TreeGrafter"/>
</dbReference>
<dbReference type="SUPFAM" id="SSF48371">
    <property type="entry name" value="ARM repeat"/>
    <property type="match status" value="1"/>
</dbReference>
<organism evidence="1 2">
    <name type="scientific">Adineta steineri</name>
    <dbReference type="NCBI Taxonomy" id="433720"/>
    <lineage>
        <taxon>Eukaryota</taxon>
        <taxon>Metazoa</taxon>
        <taxon>Spiralia</taxon>
        <taxon>Gnathifera</taxon>
        <taxon>Rotifera</taxon>
        <taxon>Eurotatoria</taxon>
        <taxon>Bdelloidea</taxon>
        <taxon>Adinetida</taxon>
        <taxon>Adinetidae</taxon>
        <taxon>Adineta</taxon>
    </lineage>
</organism>
<dbReference type="GO" id="GO:0042393">
    <property type="term" value="F:histone binding"/>
    <property type="evidence" value="ECO:0007669"/>
    <property type="project" value="TreeGrafter"/>
</dbReference>
<dbReference type="OrthoDB" id="436262at2759"/>
<proteinExistence type="predicted"/>